<evidence type="ECO:0000313" key="7">
    <source>
        <dbReference type="Proteomes" id="UP000288730"/>
    </source>
</evidence>
<reference evidence="2" key="5">
    <citation type="submission" date="2024-02" db="EMBL/GenBank/DDBJ databases">
        <authorList>
            <consortium name="Clinical and Environmental Microbiology Branch: Whole genome sequencing antimicrobial resistance pathogens in the healthcare setting"/>
        </authorList>
    </citation>
    <scope>NUCLEOTIDE SEQUENCE</scope>
    <source>
        <strain evidence="2">1924188</strain>
    </source>
</reference>
<dbReference type="AlphaFoldDB" id="A0A061Y9Z4"/>
<dbReference type="EMBL" id="DABBJX010000017">
    <property type="protein sequence ID" value="HAH4525451.1"/>
    <property type="molecule type" value="Genomic_DNA"/>
</dbReference>
<dbReference type="Proteomes" id="UP000288730">
    <property type="component" value="Unassembled WGS sequence"/>
</dbReference>
<accession>A0A061Y9Z4</accession>
<dbReference type="RefSeq" id="WP_000031247.1">
    <property type="nucleotide sequence ID" value="NZ_AP018784.2"/>
</dbReference>
<dbReference type="Proteomes" id="UP001180189">
    <property type="component" value="Chromosome"/>
</dbReference>
<gene>
    <name evidence="5" type="ORF">EPS76_30360</name>
    <name evidence="3" type="ORF">GRC73_15750</name>
    <name evidence="4" type="ORF">HIE29_004547</name>
    <name evidence="6" type="ORF">OGM49_25355</name>
    <name evidence="2" type="ORF">R8O40_004514</name>
</gene>
<dbReference type="EMBL" id="CP107128">
    <property type="protein sequence ID" value="WLM95881.1"/>
    <property type="molecule type" value="Genomic_DNA"/>
</dbReference>
<dbReference type="EMBL" id="ABONVU020000021">
    <property type="protein sequence ID" value="EMJ5256196.1"/>
    <property type="molecule type" value="Genomic_DNA"/>
</dbReference>
<reference evidence="3" key="3">
    <citation type="submission" date="2019-12" db="EMBL/GenBank/DDBJ databases">
        <authorList>
            <consortium name="NCBI Pathogen Detection Project"/>
        </authorList>
    </citation>
    <scope>NUCLEOTIDE SEQUENCE</scope>
    <source>
        <strain evidence="4">C0382</strain>
        <strain evidence="3">EC00763</strain>
    </source>
</reference>
<dbReference type="Proteomes" id="UP000843571">
    <property type="component" value="Unassembled WGS sequence"/>
</dbReference>
<dbReference type="Pfam" id="PF10947">
    <property type="entry name" value="DUF2628"/>
    <property type="match status" value="1"/>
</dbReference>
<keyword evidence="1" id="KW-0472">Membrane</keyword>
<evidence type="ECO:0000313" key="3">
    <source>
        <dbReference type="EMBL" id="HAH4525451.1"/>
    </source>
</evidence>
<feature type="transmembrane region" description="Helical" evidence="1">
    <location>
        <begin position="78"/>
        <end position="107"/>
    </location>
</feature>
<evidence type="ECO:0000313" key="5">
    <source>
        <dbReference type="EMBL" id="RXC92546.1"/>
    </source>
</evidence>
<keyword evidence="1" id="KW-1133">Transmembrane helix</keyword>
<dbReference type="InterPro" id="IPR024399">
    <property type="entry name" value="DUF2628"/>
</dbReference>
<organism evidence="5 7">
    <name type="scientific">Escherichia coli</name>
    <dbReference type="NCBI Taxonomy" id="562"/>
    <lineage>
        <taxon>Bacteria</taxon>
        <taxon>Pseudomonadati</taxon>
        <taxon>Pseudomonadota</taxon>
        <taxon>Gammaproteobacteria</taxon>
        <taxon>Enterobacterales</taxon>
        <taxon>Enterobacteriaceae</taxon>
        <taxon>Escherichia</taxon>
    </lineage>
</organism>
<evidence type="ECO:0000313" key="2">
    <source>
        <dbReference type="EMBL" id="EMJ5256196.1"/>
    </source>
</evidence>
<dbReference type="EMBL" id="DABCJL010000014">
    <property type="protein sequence ID" value="HAH7771034.1"/>
    <property type="molecule type" value="Genomic_DNA"/>
</dbReference>
<keyword evidence="1" id="KW-0812">Transmembrane</keyword>
<reference evidence="3" key="1">
    <citation type="journal article" date="2018" name="Genome Biol.">
        <title>SKESA: strategic k-mer extension for scrupulous assemblies.</title>
        <authorList>
            <person name="Souvorov A."/>
            <person name="Agarwala R."/>
            <person name="Lipman D.J."/>
        </authorList>
    </citation>
    <scope>NUCLEOTIDE SEQUENCE [LARGE SCALE GENOMIC DNA]</scope>
    <source>
        <strain evidence="4">C0382</strain>
        <strain evidence="3">EC00763</strain>
    </source>
</reference>
<evidence type="ECO:0000256" key="1">
    <source>
        <dbReference type="SAM" id="Phobius"/>
    </source>
</evidence>
<reference evidence="5 7" key="2">
    <citation type="submission" date="2019-01" db="EMBL/GenBank/DDBJ databases">
        <title>Genomic analysis of febrile catheter-associated UTI E. coli isolates.</title>
        <authorList>
            <person name="Potter R."/>
            <person name="Zou Z."/>
            <person name="Henderson J."/>
            <person name="Dantas G."/>
        </authorList>
    </citation>
    <scope>NUCLEOTIDE SEQUENCE [LARGE SCALE GENOMIC DNA]</scope>
    <source>
        <strain evidence="5 7">29_CAASB</strain>
    </source>
</reference>
<dbReference type="EMBL" id="SCJN01000736">
    <property type="protein sequence ID" value="RXC92546.1"/>
    <property type="molecule type" value="Genomic_DNA"/>
</dbReference>
<sequence>MSKDYMADGSLTEKWKYRFSFYDEHGFPGFWGASPEYKQALKGLNTRQKIIIRTNVIAFFFSWVYLFVLGLWKKAIVVLFLAIFSLIFGYMIGYNVFGFIIAAYVSYNTNRWFYEKEVKGIHTWSL</sequence>
<evidence type="ECO:0000313" key="4">
    <source>
        <dbReference type="EMBL" id="HAH7771034.1"/>
    </source>
</evidence>
<protein>
    <submittedName>
        <fullName evidence="5">DUF2628 domain-containing protein</fullName>
    </submittedName>
</protein>
<name>A0A061Y9Z4_ECOLX</name>
<feature type="transmembrane region" description="Helical" evidence="1">
    <location>
        <begin position="50"/>
        <end position="72"/>
    </location>
</feature>
<dbReference type="Proteomes" id="UP001285616">
    <property type="component" value="Unassembled WGS sequence"/>
</dbReference>
<evidence type="ECO:0000313" key="6">
    <source>
        <dbReference type="EMBL" id="WLM95881.1"/>
    </source>
</evidence>
<proteinExistence type="predicted"/>
<reference evidence="6" key="4">
    <citation type="journal article" date="2023" name="Microorganisms">
        <title>Comparative Genomic Analysis of ST131 Subclade C2 of ESBL-Producing E. coli Isolates from Patients with Recurrent and Sporadic Urinary Tract Infections.</title>
        <authorList>
            <person name="Jaen-Luchoro D."/>
            <person name="Kahnamouei A."/>
            <person name="Yazdanshenas S."/>
            <person name="Lindblom A."/>
            <person name="Samuelsson E."/>
            <person name="Ahren C."/>
            <person name="Karami N."/>
        </authorList>
    </citation>
    <scope>NUCLEOTIDE SEQUENCE</scope>
    <source>
        <strain evidence="6">S7</strain>
    </source>
</reference>